<dbReference type="EMBL" id="CP006841">
    <property type="protein sequence ID" value="ALA66640.1"/>
    <property type="molecule type" value="Genomic_DNA"/>
</dbReference>
<dbReference type="PROSITE" id="PS50995">
    <property type="entry name" value="HTH_MARR_2"/>
    <property type="match status" value="1"/>
</dbReference>
<dbReference type="InterPro" id="IPR036390">
    <property type="entry name" value="WH_DNA-bd_sf"/>
</dbReference>
<dbReference type="AlphaFoldDB" id="A0A0K2GXX2"/>
<evidence type="ECO:0000256" key="2">
    <source>
        <dbReference type="ARBA" id="ARBA00023125"/>
    </source>
</evidence>
<accession>A0A0K2GXX2</accession>
<keyword evidence="6" id="KW-1185">Reference proteome</keyword>
<dbReference type="SMART" id="SM00347">
    <property type="entry name" value="HTH_MARR"/>
    <property type="match status" value="1"/>
</dbReference>
<dbReference type="PATRIC" id="fig|1408189.4.peg.317"/>
<dbReference type="SUPFAM" id="SSF46785">
    <property type="entry name" value="Winged helix' DNA-binding domain"/>
    <property type="match status" value="1"/>
</dbReference>
<dbReference type="STRING" id="1408189.CLAC_01590"/>
<dbReference type="InterPro" id="IPR000835">
    <property type="entry name" value="HTH_MarR-typ"/>
</dbReference>
<keyword evidence="1" id="KW-0805">Transcription regulation</keyword>
<dbReference type="Gene3D" id="1.10.10.10">
    <property type="entry name" value="Winged helix-like DNA-binding domain superfamily/Winged helix DNA-binding domain"/>
    <property type="match status" value="1"/>
</dbReference>
<dbReference type="GO" id="GO:0003700">
    <property type="term" value="F:DNA-binding transcription factor activity"/>
    <property type="evidence" value="ECO:0007669"/>
    <property type="project" value="InterPro"/>
</dbReference>
<reference evidence="5 6" key="1">
    <citation type="submission" date="2013-10" db="EMBL/GenBank/DDBJ databases">
        <title>Complete genome sequence of Corynebacterium lactis DSM 45799(T), isolated from raw cow milk.</title>
        <authorList>
            <person name="Ruckert C."/>
            <person name="Albersmeier A."/>
            <person name="Lipski A."/>
            <person name="Kalinowski J."/>
        </authorList>
    </citation>
    <scope>NUCLEOTIDE SEQUENCE [LARGE SCALE GENOMIC DNA]</scope>
    <source>
        <strain evidence="5 6">RW2-5</strain>
    </source>
</reference>
<organism evidence="5 6">
    <name type="scientific">Corynebacterium lactis RW2-5</name>
    <dbReference type="NCBI Taxonomy" id="1408189"/>
    <lineage>
        <taxon>Bacteria</taxon>
        <taxon>Bacillati</taxon>
        <taxon>Actinomycetota</taxon>
        <taxon>Actinomycetes</taxon>
        <taxon>Mycobacteriales</taxon>
        <taxon>Corynebacteriaceae</taxon>
        <taxon>Corynebacterium</taxon>
    </lineage>
</organism>
<keyword evidence="3" id="KW-0804">Transcription</keyword>
<protein>
    <submittedName>
        <fullName evidence="5">MarR family transcriptional regulator</fullName>
    </submittedName>
</protein>
<gene>
    <name evidence="5" type="ORF">CLAC_01590</name>
</gene>
<keyword evidence="2" id="KW-0238">DNA-binding</keyword>
<dbReference type="PRINTS" id="PR00598">
    <property type="entry name" value="HTHMARR"/>
</dbReference>
<dbReference type="PANTHER" id="PTHR42756">
    <property type="entry name" value="TRANSCRIPTIONAL REGULATOR, MARR"/>
    <property type="match status" value="1"/>
</dbReference>
<dbReference type="GO" id="GO:0003677">
    <property type="term" value="F:DNA binding"/>
    <property type="evidence" value="ECO:0007669"/>
    <property type="project" value="UniProtKB-KW"/>
</dbReference>
<proteinExistence type="predicted"/>
<dbReference type="Pfam" id="PF12802">
    <property type="entry name" value="MarR_2"/>
    <property type="match status" value="1"/>
</dbReference>
<feature type="domain" description="HTH marR-type" evidence="4">
    <location>
        <begin position="1"/>
        <end position="139"/>
    </location>
</feature>
<evidence type="ECO:0000259" key="4">
    <source>
        <dbReference type="PROSITE" id="PS50995"/>
    </source>
</evidence>
<dbReference type="RefSeq" id="WP_211255363.1">
    <property type="nucleotide sequence ID" value="NZ_CP006841.1"/>
</dbReference>
<dbReference type="PANTHER" id="PTHR42756:SF1">
    <property type="entry name" value="TRANSCRIPTIONAL REPRESSOR OF EMRAB OPERON"/>
    <property type="match status" value="1"/>
</dbReference>
<evidence type="ECO:0000313" key="6">
    <source>
        <dbReference type="Proteomes" id="UP000058446"/>
    </source>
</evidence>
<dbReference type="Proteomes" id="UP000058446">
    <property type="component" value="Chromosome"/>
</dbReference>
<sequence>MENNMNAGACLRSSLASLQCELVAERALANPDGITWLQYDVLFQLSKEKQIVPSSLSAVLGISRVKLSKALKELKESGYIVQAPNPLDGRELLTSITEKGEQTLRNISAKHESLYQAAVAALQEEDLLIFVGLAEKLSNALRAKRLEQS</sequence>
<evidence type="ECO:0000256" key="1">
    <source>
        <dbReference type="ARBA" id="ARBA00023015"/>
    </source>
</evidence>
<dbReference type="InterPro" id="IPR036388">
    <property type="entry name" value="WH-like_DNA-bd_sf"/>
</dbReference>
<evidence type="ECO:0000256" key="3">
    <source>
        <dbReference type="ARBA" id="ARBA00023163"/>
    </source>
</evidence>
<name>A0A0K2GXX2_9CORY</name>
<dbReference type="KEGG" id="clw:CLAC_01590"/>
<evidence type="ECO:0000313" key="5">
    <source>
        <dbReference type="EMBL" id="ALA66640.1"/>
    </source>
</evidence>